<dbReference type="EMBL" id="BARW01033565">
    <property type="protein sequence ID" value="GAJ11133.1"/>
    <property type="molecule type" value="Genomic_DNA"/>
</dbReference>
<gene>
    <name evidence="1" type="ORF">S12H4_52838</name>
</gene>
<organism evidence="1">
    <name type="scientific">marine sediment metagenome</name>
    <dbReference type="NCBI Taxonomy" id="412755"/>
    <lineage>
        <taxon>unclassified sequences</taxon>
        <taxon>metagenomes</taxon>
        <taxon>ecological metagenomes</taxon>
    </lineage>
</organism>
<name>X1U0Q9_9ZZZZ</name>
<dbReference type="AlphaFoldDB" id="X1U0Q9"/>
<feature type="non-terminal residue" evidence="1">
    <location>
        <position position="1"/>
    </location>
</feature>
<reference evidence="1" key="1">
    <citation type="journal article" date="2014" name="Front. Microbiol.">
        <title>High frequency of phylogenetically diverse reductive dehalogenase-homologous genes in deep subseafloor sedimentary metagenomes.</title>
        <authorList>
            <person name="Kawai M."/>
            <person name="Futagami T."/>
            <person name="Toyoda A."/>
            <person name="Takaki Y."/>
            <person name="Nishi S."/>
            <person name="Hori S."/>
            <person name="Arai W."/>
            <person name="Tsubouchi T."/>
            <person name="Morono Y."/>
            <person name="Uchiyama I."/>
            <person name="Ito T."/>
            <person name="Fujiyama A."/>
            <person name="Inagaki F."/>
            <person name="Takami H."/>
        </authorList>
    </citation>
    <scope>NUCLEOTIDE SEQUENCE</scope>
    <source>
        <strain evidence="1">Expedition CK06-06</strain>
    </source>
</reference>
<accession>X1U0Q9</accession>
<dbReference type="Gene3D" id="3.30.450.20">
    <property type="entry name" value="PAS domain"/>
    <property type="match status" value="1"/>
</dbReference>
<comment type="caution">
    <text evidence="1">The sequence shown here is derived from an EMBL/GenBank/DDBJ whole genome shotgun (WGS) entry which is preliminary data.</text>
</comment>
<protein>
    <recommendedName>
        <fullName evidence="2">PAC domain-containing protein</fullName>
    </recommendedName>
</protein>
<proteinExistence type="predicted"/>
<evidence type="ECO:0000313" key="1">
    <source>
        <dbReference type="EMBL" id="GAJ11133.1"/>
    </source>
</evidence>
<evidence type="ECO:0008006" key="2">
    <source>
        <dbReference type="Google" id="ProtNLM"/>
    </source>
</evidence>
<sequence length="63" mass="7652">EEILNDFRENRRDRAEFWINMGGRLIYIRYFAVRDKAEKYVGCLEVTQDITDIKKIEAEKRLL</sequence>
<dbReference type="Pfam" id="PF13596">
    <property type="entry name" value="PAS_10"/>
    <property type="match status" value="1"/>
</dbReference>